<evidence type="ECO:0000313" key="1">
    <source>
        <dbReference type="EMBL" id="AWN66487.1"/>
    </source>
</evidence>
<dbReference type="AlphaFoldDB" id="A0A2Z3KGA1"/>
<dbReference type="Proteomes" id="UP000245919">
    <property type="component" value="Chromosome"/>
</dbReference>
<dbReference type="RefSeq" id="WP_109991176.1">
    <property type="nucleotide sequence ID" value="NZ_CP028160.1"/>
</dbReference>
<name>A0A2Z3KGA1_LACLL</name>
<dbReference type="GeneID" id="89634112"/>
<proteinExistence type="predicted"/>
<dbReference type="EMBL" id="CP028160">
    <property type="protein sequence ID" value="AWN66487.1"/>
    <property type="molecule type" value="Genomic_DNA"/>
</dbReference>
<sequence length="178" mass="20743">MTKQEIKSEDFQKLFSAILGQTDIKEYHKNLLTSHINILESLFDSYFRKFEGFSCSHDKSTYVVRKMMKSLTTGEVYSLSETYNIEKHPHMKKYEGEIAYWCPTSIKNTDEAIALVESVLNFKFEHFLNEANIVEKANLHTTEQMKEYTRECIRAALKEYVGPYSDKKASNIISKVVK</sequence>
<reference evidence="1 2" key="1">
    <citation type="submission" date="2018-03" db="EMBL/GenBank/DDBJ databases">
        <title>Genome sequence of Lactococcus lactis strain 14B4 from almond drupe.</title>
        <authorList>
            <person name="Tran T.D."/>
            <person name="McGarvey J.A."/>
            <person name="Huynh S."/>
            <person name="Parker C.T."/>
        </authorList>
    </citation>
    <scope>NUCLEOTIDE SEQUENCE [LARGE SCALE GENOMIC DNA]</scope>
    <source>
        <strain evidence="1 2">14B4</strain>
    </source>
</reference>
<accession>A0A2Z3KGA1</accession>
<protein>
    <submittedName>
        <fullName evidence="1">Uncharacterized protein</fullName>
    </submittedName>
</protein>
<gene>
    <name evidence="1" type="ORF">LL14B4_09995</name>
</gene>
<evidence type="ECO:0000313" key="2">
    <source>
        <dbReference type="Proteomes" id="UP000245919"/>
    </source>
</evidence>
<organism evidence="1 2">
    <name type="scientific">Lactococcus lactis subsp. lactis</name>
    <name type="common">Streptococcus lactis</name>
    <dbReference type="NCBI Taxonomy" id="1360"/>
    <lineage>
        <taxon>Bacteria</taxon>
        <taxon>Bacillati</taxon>
        <taxon>Bacillota</taxon>
        <taxon>Bacilli</taxon>
        <taxon>Lactobacillales</taxon>
        <taxon>Streptococcaceae</taxon>
        <taxon>Lactococcus</taxon>
    </lineage>
</organism>